<dbReference type="EMBL" id="JANFQO010000016">
    <property type="protein sequence ID" value="MCQ4166358.1"/>
    <property type="molecule type" value="Genomic_DNA"/>
</dbReference>
<keyword evidence="1" id="KW-0732">Signal</keyword>
<feature type="signal peptide" evidence="1">
    <location>
        <begin position="1"/>
        <end position="21"/>
    </location>
</feature>
<evidence type="ECO:0000313" key="3">
    <source>
        <dbReference type="Proteomes" id="UP001165498"/>
    </source>
</evidence>
<dbReference type="Proteomes" id="UP001165498">
    <property type="component" value="Unassembled WGS sequence"/>
</dbReference>
<comment type="caution">
    <text evidence="2">The sequence shown here is derived from an EMBL/GenBank/DDBJ whole genome shotgun (WGS) entry which is preliminary data.</text>
</comment>
<dbReference type="Gene3D" id="3.30.310.70">
    <property type="entry name" value="TT1751-like domain"/>
    <property type="match status" value="1"/>
</dbReference>
<feature type="chain" id="PRO_5047135963" description="DUF302 domain-containing protein" evidence="1">
    <location>
        <begin position="22"/>
        <end position="152"/>
    </location>
</feature>
<proteinExistence type="predicted"/>
<dbReference type="PROSITE" id="PS51257">
    <property type="entry name" value="PROKAR_LIPOPROTEIN"/>
    <property type="match status" value="1"/>
</dbReference>
<gene>
    <name evidence="2" type="ORF">NM961_16690</name>
</gene>
<sequence>MKAYCGALLAALVTGCASTPAPVRPAAAATQSRDIFVIRSTDKSPDAVVEAIAAYAAAKKWPYLGADKVKQDQVTLVKICIPEVGQQLWPAGLHLSAMLPCGNFGVYRKDGRTEISLLHPRYMQLLYPDPAVEKASATAAPLLIQLLDTVAQ</sequence>
<name>A0ABT1QVN7_9GAMM</name>
<organism evidence="2 3">
    <name type="scientific">Tahibacter harae</name>
    <dbReference type="NCBI Taxonomy" id="2963937"/>
    <lineage>
        <taxon>Bacteria</taxon>
        <taxon>Pseudomonadati</taxon>
        <taxon>Pseudomonadota</taxon>
        <taxon>Gammaproteobacteria</taxon>
        <taxon>Lysobacterales</taxon>
        <taxon>Rhodanobacteraceae</taxon>
        <taxon>Tahibacter</taxon>
    </lineage>
</organism>
<dbReference type="InterPro" id="IPR035923">
    <property type="entry name" value="TT1751-like_sf"/>
</dbReference>
<evidence type="ECO:0000313" key="2">
    <source>
        <dbReference type="EMBL" id="MCQ4166358.1"/>
    </source>
</evidence>
<keyword evidence="3" id="KW-1185">Reference proteome</keyword>
<reference evidence="2" key="1">
    <citation type="submission" date="2022-07" db="EMBL/GenBank/DDBJ databases">
        <title>Tahibacter sp., a new gammaproteobacterium isolated from the silt sample collected at pig farm.</title>
        <authorList>
            <person name="Chen H."/>
        </authorList>
    </citation>
    <scope>NUCLEOTIDE SEQUENCE</scope>
    <source>
        <strain evidence="2">P2K</strain>
    </source>
</reference>
<protein>
    <recommendedName>
        <fullName evidence="4">DUF302 domain-containing protein</fullName>
    </recommendedName>
</protein>
<dbReference type="RefSeq" id="WP_255915548.1">
    <property type="nucleotide sequence ID" value="NZ_JANFQO010000016.1"/>
</dbReference>
<evidence type="ECO:0000256" key="1">
    <source>
        <dbReference type="SAM" id="SignalP"/>
    </source>
</evidence>
<dbReference type="SUPFAM" id="SSF103247">
    <property type="entry name" value="TT1751-like"/>
    <property type="match status" value="1"/>
</dbReference>
<evidence type="ECO:0008006" key="4">
    <source>
        <dbReference type="Google" id="ProtNLM"/>
    </source>
</evidence>
<accession>A0ABT1QVN7</accession>